<dbReference type="EMBL" id="JARBHB010000001">
    <property type="protein sequence ID" value="KAJ8897796.1"/>
    <property type="molecule type" value="Genomic_DNA"/>
</dbReference>
<gene>
    <name evidence="2" type="ORF">PR048_003146</name>
</gene>
<dbReference type="Proteomes" id="UP001159363">
    <property type="component" value="Chromosome 1"/>
</dbReference>
<protein>
    <submittedName>
        <fullName evidence="2">Uncharacterized protein</fullName>
    </submittedName>
</protein>
<feature type="region of interest" description="Disordered" evidence="1">
    <location>
        <begin position="366"/>
        <end position="388"/>
    </location>
</feature>
<keyword evidence="3" id="KW-1185">Reference proteome</keyword>
<comment type="caution">
    <text evidence="2">The sequence shown here is derived from an EMBL/GenBank/DDBJ whole genome shotgun (WGS) entry which is preliminary data.</text>
</comment>
<name>A0ABQ9IM78_9NEOP</name>
<evidence type="ECO:0000256" key="1">
    <source>
        <dbReference type="SAM" id="MobiDB-lite"/>
    </source>
</evidence>
<reference evidence="2 3" key="1">
    <citation type="submission" date="2023-02" db="EMBL/GenBank/DDBJ databases">
        <title>LHISI_Scaffold_Assembly.</title>
        <authorList>
            <person name="Stuart O.P."/>
            <person name="Cleave R."/>
            <person name="Magrath M.J.L."/>
            <person name="Mikheyev A.S."/>
        </authorList>
    </citation>
    <scope>NUCLEOTIDE SEQUENCE [LARGE SCALE GENOMIC DNA]</scope>
    <source>
        <strain evidence="2">Daus_M_001</strain>
        <tissue evidence="2">Leg muscle</tissue>
    </source>
</reference>
<evidence type="ECO:0000313" key="2">
    <source>
        <dbReference type="EMBL" id="KAJ8897796.1"/>
    </source>
</evidence>
<proteinExistence type="predicted"/>
<organism evidence="2 3">
    <name type="scientific">Dryococelus australis</name>
    <dbReference type="NCBI Taxonomy" id="614101"/>
    <lineage>
        <taxon>Eukaryota</taxon>
        <taxon>Metazoa</taxon>
        <taxon>Ecdysozoa</taxon>
        <taxon>Arthropoda</taxon>
        <taxon>Hexapoda</taxon>
        <taxon>Insecta</taxon>
        <taxon>Pterygota</taxon>
        <taxon>Neoptera</taxon>
        <taxon>Polyneoptera</taxon>
        <taxon>Phasmatodea</taxon>
        <taxon>Verophasmatodea</taxon>
        <taxon>Anareolatae</taxon>
        <taxon>Phasmatidae</taxon>
        <taxon>Eurycanthinae</taxon>
        <taxon>Dryococelus</taxon>
    </lineage>
</organism>
<sequence>MFDGFSRGSPASPALCFRCCSILISLHRGLQDLDVKSLPNIFTPSLTNYSFVYNALRRLGRGISVDLRREEQSSRYSFNLACRTSLLLLNIQPAATIAICDPPLGVADLEMSSAPLATRPFPCHRELLRCAMMYSYVVCLIVWWGLAAADSQLRAMQGSPRGGAGPEGRLSVLPISVAAAAATPRRCDFNYPANGPAEDGARDLALTASRVALPCSPALPRHRYRLLAANSESIVYIQNSIAPLDCQRIKVYVTLSEDCEASRAGGRGWGRYNVEFVSPRLITSAHGIGSSLDRDECASGGIYVNYELPQSIRVIEGSMEQHRNERVGETGDPRENPLTSGIVRHDSHMRKSGRIREHPAEQCRRVEKHGDQGLAPRPHSPPRVSAGRRRPCVRLRQVGPQFNKSLAPPSHRRLLRDLRLAAMRHLMRVAVSPYSSRTARPQTWENAMSPVFPARNVLERSELSRTHAHSINRETRPLQHSRTLSAAASLTFAANPLLHSPFATLRQVTARLPTPEDAALFVRARARSRIIFIS</sequence>
<accession>A0ABQ9IM78</accession>
<evidence type="ECO:0000313" key="3">
    <source>
        <dbReference type="Proteomes" id="UP001159363"/>
    </source>
</evidence>